<dbReference type="SUPFAM" id="SSF101898">
    <property type="entry name" value="NHL repeat"/>
    <property type="match status" value="1"/>
</dbReference>
<organism evidence="1 3">
    <name type="scientific">Butyricimonas paravirosa</name>
    <dbReference type="NCBI Taxonomy" id="1472417"/>
    <lineage>
        <taxon>Bacteria</taxon>
        <taxon>Pseudomonadati</taxon>
        <taxon>Bacteroidota</taxon>
        <taxon>Bacteroidia</taxon>
        <taxon>Bacteroidales</taxon>
        <taxon>Odoribacteraceae</taxon>
        <taxon>Butyricimonas</taxon>
    </lineage>
</organism>
<reference evidence="2 4" key="1">
    <citation type="submission" date="2019-09" db="EMBL/GenBank/DDBJ databases">
        <title>Butyricimonas paravirosa DSM 105722 (=214-4 = JCM 18677 = CCUG 65563).</title>
        <authorList>
            <person name="Le Roy T."/>
            <person name="Cani P.D."/>
        </authorList>
    </citation>
    <scope>NUCLEOTIDE SEQUENCE [LARGE SCALE GENOMIC DNA]</scope>
    <source>
        <strain evidence="2 4">DSM 105722</strain>
    </source>
</reference>
<dbReference type="Proteomes" id="UP001302374">
    <property type="component" value="Chromosome"/>
</dbReference>
<evidence type="ECO:0000313" key="2">
    <source>
        <dbReference type="EMBL" id="WOF14802.1"/>
    </source>
</evidence>
<name>A0A7X5YAJ4_9BACT</name>
<dbReference type="Proteomes" id="UP000576368">
    <property type="component" value="Unassembled WGS sequence"/>
</dbReference>
<dbReference type="PROSITE" id="PS51257">
    <property type="entry name" value="PROKAR_LIPOPROTEIN"/>
    <property type="match status" value="1"/>
</dbReference>
<dbReference type="GeneID" id="86894073"/>
<proteinExistence type="predicted"/>
<dbReference type="EMBL" id="JAATLI010000003">
    <property type="protein sequence ID" value="NJC17527.1"/>
    <property type="molecule type" value="Genomic_DNA"/>
</dbReference>
<evidence type="ECO:0008006" key="5">
    <source>
        <dbReference type="Google" id="ProtNLM"/>
    </source>
</evidence>
<evidence type="ECO:0000313" key="1">
    <source>
        <dbReference type="EMBL" id="NJC17527.1"/>
    </source>
</evidence>
<dbReference type="RefSeq" id="WP_118302661.1">
    <property type="nucleotide sequence ID" value="NZ_BMPA01000021.1"/>
</dbReference>
<protein>
    <recommendedName>
        <fullName evidence="5">6-bladed beta-propeller</fullName>
    </recommendedName>
</protein>
<sequence length="344" mass="39917">MKALIYIITILTAQSCTQHDIMHGKNILIKEFPQETRFTGEKIDIASIGIIGLHVIDTFLICHKANGVDNFFDVYDTQTLRPLGKFLHVGRGPNEFLNAVYEEQYFKDSLNTYMWICDGSLMKLVLFNLTESIRQQETILDSCIDLPKDCIGNHFILGDTLISIVNSSVGHTLSTYDLKKDIPLQQPIVMFSFPFNNCTYALNMGNRLRPDHEKFASIMIYFNQINIFSPRFTDVTTLSIYEPTVPIKEISFTPERERIWYFSDLRVTNSHIYALYINNPSPYLHEFNKRVEIQQFDWEGAPVRKFTISNSLISFALDMNHKCIYGNTINDEIYKYDIQNYCNQ</sequence>
<gene>
    <name evidence="2" type="ORF">F1644_22215</name>
    <name evidence="1" type="ORF">GGR15_001138</name>
</gene>
<keyword evidence="4" id="KW-1185">Reference proteome</keyword>
<dbReference type="EMBL" id="CP043839">
    <property type="protein sequence ID" value="WOF14802.1"/>
    <property type="molecule type" value="Genomic_DNA"/>
</dbReference>
<dbReference type="AlphaFoldDB" id="A0A7X5YAJ4"/>
<accession>A0A7X5YAJ4</accession>
<evidence type="ECO:0000313" key="3">
    <source>
        <dbReference type="Proteomes" id="UP000576368"/>
    </source>
</evidence>
<evidence type="ECO:0000313" key="4">
    <source>
        <dbReference type="Proteomes" id="UP001302374"/>
    </source>
</evidence>
<reference evidence="1 3" key="2">
    <citation type="submission" date="2020-03" db="EMBL/GenBank/DDBJ databases">
        <title>Genomic Encyclopedia of Type Strains, Phase IV (KMG-IV): sequencing the most valuable type-strain genomes for metagenomic binning, comparative biology and taxonomic classification.</title>
        <authorList>
            <person name="Goeker M."/>
        </authorList>
    </citation>
    <scope>NUCLEOTIDE SEQUENCE [LARGE SCALE GENOMIC DNA]</scope>
    <source>
        <strain evidence="1 3">DSM 105722</strain>
    </source>
</reference>